<keyword evidence="2" id="KW-1185">Reference proteome</keyword>
<dbReference type="EMBL" id="VFIY01000008">
    <property type="protein sequence ID" value="TPD60214.1"/>
    <property type="molecule type" value="Genomic_DNA"/>
</dbReference>
<dbReference type="RefSeq" id="WP_139940624.1">
    <property type="nucleotide sequence ID" value="NZ_JBHSYP010000027.1"/>
</dbReference>
<evidence type="ECO:0008006" key="3">
    <source>
        <dbReference type="Google" id="ProtNLM"/>
    </source>
</evidence>
<organism evidence="1 2">
    <name type="scientific">Emcibacter nanhaiensis</name>
    <dbReference type="NCBI Taxonomy" id="1505037"/>
    <lineage>
        <taxon>Bacteria</taxon>
        <taxon>Pseudomonadati</taxon>
        <taxon>Pseudomonadota</taxon>
        <taxon>Alphaproteobacteria</taxon>
        <taxon>Emcibacterales</taxon>
        <taxon>Emcibacteraceae</taxon>
        <taxon>Emcibacter</taxon>
    </lineage>
</organism>
<dbReference type="InterPro" id="IPR012349">
    <property type="entry name" value="Split_barrel_FMN-bd"/>
</dbReference>
<sequence length="85" mass="9412">MTKKIISSLDDVGRRFIGLSPLSVFTADGFPDVFPRGADLGFNHTEDDKFLYLPERPGNKLIFSLQNILANPNVALLFVIPGIYS</sequence>
<dbReference type="OrthoDB" id="9790331at2"/>
<name>A0A501PJY7_9PROT</name>
<dbReference type="SUPFAM" id="SSF50475">
    <property type="entry name" value="FMN-binding split barrel"/>
    <property type="match status" value="1"/>
</dbReference>
<evidence type="ECO:0000313" key="2">
    <source>
        <dbReference type="Proteomes" id="UP000319148"/>
    </source>
</evidence>
<gene>
    <name evidence="1" type="ORF">FIV46_09175</name>
</gene>
<reference evidence="2" key="1">
    <citation type="submission" date="2019-06" db="EMBL/GenBank/DDBJ databases">
        <title>The complete genome of Emcibacter congregatus ZYLT.</title>
        <authorList>
            <person name="Zhao Z."/>
        </authorList>
    </citation>
    <scope>NUCLEOTIDE SEQUENCE [LARGE SCALE GENOMIC DNA]</scope>
    <source>
        <strain evidence="2">MCCC 1A06723</strain>
    </source>
</reference>
<dbReference type="AlphaFoldDB" id="A0A501PJY7"/>
<comment type="caution">
    <text evidence="1">The sequence shown here is derived from an EMBL/GenBank/DDBJ whole genome shotgun (WGS) entry which is preliminary data.</text>
</comment>
<dbReference type="Proteomes" id="UP000319148">
    <property type="component" value="Unassembled WGS sequence"/>
</dbReference>
<evidence type="ECO:0000313" key="1">
    <source>
        <dbReference type="EMBL" id="TPD60214.1"/>
    </source>
</evidence>
<protein>
    <recommendedName>
        <fullName evidence="3">Pyridoxamine 5'-phosphate oxidase family protein</fullName>
    </recommendedName>
</protein>
<proteinExistence type="predicted"/>
<accession>A0A501PJY7</accession>
<dbReference type="Gene3D" id="2.30.110.10">
    <property type="entry name" value="Electron Transport, Fmn-binding Protein, Chain A"/>
    <property type="match status" value="1"/>
</dbReference>